<evidence type="ECO:0000259" key="1">
    <source>
        <dbReference type="Pfam" id="PF13649"/>
    </source>
</evidence>
<keyword evidence="3" id="KW-1185">Reference proteome</keyword>
<dbReference type="InterPro" id="IPR041698">
    <property type="entry name" value="Methyltransf_25"/>
</dbReference>
<dbReference type="PANTHER" id="PTHR42912">
    <property type="entry name" value="METHYLTRANSFERASE"/>
    <property type="match status" value="1"/>
</dbReference>
<gene>
    <name evidence="2" type="ORF">GCM10017083_08370</name>
</gene>
<proteinExistence type="predicted"/>
<sequence>MTALDAENAATPRSARFWDRIADRYARMPVADDAAYQRKLDITRQYLRPHMAVLEFGCGTGSTALAHAPYVRSILATDISARMLEIARAKAEARRIGNVTFRRTGIDDLEAAPESFDAILGMSILHLLDDRDAVIAKVHRLLKPGGCFVSSTACLGDFMRWFGLVAPVGRALGLLPRVTVFTERDLVAGLTAQGFRIAEHWRPSRKQAVFVVATKPA</sequence>
<dbReference type="SUPFAM" id="SSF53335">
    <property type="entry name" value="S-adenosyl-L-methionine-dependent methyltransferases"/>
    <property type="match status" value="1"/>
</dbReference>
<dbReference type="CDD" id="cd02440">
    <property type="entry name" value="AdoMet_MTases"/>
    <property type="match status" value="1"/>
</dbReference>
<evidence type="ECO:0000313" key="3">
    <source>
        <dbReference type="Proteomes" id="UP000630353"/>
    </source>
</evidence>
<organism evidence="2 3">
    <name type="scientific">Thalassobaculum fulvum</name>
    <dbReference type="NCBI Taxonomy" id="1633335"/>
    <lineage>
        <taxon>Bacteria</taxon>
        <taxon>Pseudomonadati</taxon>
        <taxon>Pseudomonadota</taxon>
        <taxon>Alphaproteobacteria</taxon>
        <taxon>Rhodospirillales</taxon>
        <taxon>Thalassobaculaceae</taxon>
        <taxon>Thalassobaculum</taxon>
    </lineage>
</organism>
<dbReference type="GO" id="GO:0008168">
    <property type="term" value="F:methyltransferase activity"/>
    <property type="evidence" value="ECO:0007669"/>
    <property type="project" value="TreeGrafter"/>
</dbReference>
<feature type="domain" description="Methyltransferase" evidence="1">
    <location>
        <begin position="53"/>
        <end position="146"/>
    </location>
</feature>
<evidence type="ECO:0000313" key="2">
    <source>
        <dbReference type="EMBL" id="GHD42881.1"/>
    </source>
</evidence>
<name>A0A918XNT9_9PROT</name>
<comment type="caution">
    <text evidence="2">The sequence shown here is derived from an EMBL/GenBank/DDBJ whole genome shotgun (WGS) entry which is preliminary data.</text>
</comment>
<reference evidence="2" key="1">
    <citation type="journal article" date="2014" name="Int. J. Syst. Evol. Microbiol.">
        <title>Complete genome sequence of Corynebacterium casei LMG S-19264T (=DSM 44701T), isolated from a smear-ripened cheese.</title>
        <authorList>
            <consortium name="US DOE Joint Genome Institute (JGI-PGF)"/>
            <person name="Walter F."/>
            <person name="Albersmeier A."/>
            <person name="Kalinowski J."/>
            <person name="Ruckert C."/>
        </authorList>
    </citation>
    <scope>NUCLEOTIDE SEQUENCE</scope>
    <source>
        <strain evidence="2">KCTC 42651</strain>
    </source>
</reference>
<dbReference type="EMBL" id="BMZS01000002">
    <property type="protein sequence ID" value="GHD42881.1"/>
    <property type="molecule type" value="Genomic_DNA"/>
</dbReference>
<dbReference type="PANTHER" id="PTHR42912:SF93">
    <property type="entry name" value="N6-ADENOSINE-METHYLTRANSFERASE TMT1A"/>
    <property type="match status" value="1"/>
</dbReference>
<dbReference type="RefSeq" id="WP_189987678.1">
    <property type="nucleotide sequence ID" value="NZ_BMZS01000002.1"/>
</dbReference>
<dbReference type="Gene3D" id="3.40.50.150">
    <property type="entry name" value="Vaccinia Virus protein VP39"/>
    <property type="match status" value="1"/>
</dbReference>
<dbReference type="Pfam" id="PF13649">
    <property type="entry name" value="Methyltransf_25"/>
    <property type="match status" value="1"/>
</dbReference>
<protein>
    <recommendedName>
        <fullName evidence="1">Methyltransferase domain-containing protein</fullName>
    </recommendedName>
</protein>
<dbReference type="InterPro" id="IPR029063">
    <property type="entry name" value="SAM-dependent_MTases_sf"/>
</dbReference>
<accession>A0A918XNT9</accession>
<dbReference type="AlphaFoldDB" id="A0A918XNT9"/>
<dbReference type="InterPro" id="IPR050508">
    <property type="entry name" value="Methyltransf_Superfamily"/>
</dbReference>
<dbReference type="Proteomes" id="UP000630353">
    <property type="component" value="Unassembled WGS sequence"/>
</dbReference>
<reference evidence="2" key="2">
    <citation type="submission" date="2020-09" db="EMBL/GenBank/DDBJ databases">
        <authorList>
            <person name="Sun Q."/>
            <person name="Kim S."/>
        </authorList>
    </citation>
    <scope>NUCLEOTIDE SEQUENCE</scope>
    <source>
        <strain evidence="2">KCTC 42651</strain>
    </source>
</reference>